<evidence type="ECO:0000256" key="13">
    <source>
        <dbReference type="SAM" id="Phobius"/>
    </source>
</evidence>
<proteinExistence type="inferred from homology"/>
<evidence type="ECO:0000256" key="11">
    <source>
        <dbReference type="ARBA" id="ARBA00034287"/>
    </source>
</evidence>
<feature type="transmembrane region" description="Helical" evidence="13">
    <location>
        <begin position="340"/>
        <end position="357"/>
    </location>
</feature>
<dbReference type="Pfam" id="PF03605">
    <property type="entry name" value="DcuA_DcuB"/>
    <property type="match status" value="1"/>
</dbReference>
<evidence type="ECO:0000256" key="4">
    <source>
        <dbReference type="ARBA" id="ARBA00022475"/>
    </source>
</evidence>
<comment type="catalytic activity">
    <reaction evidence="11">
        <text>fumarate(in) + succinate(out) = fumarate(out) + succinate(in)</text>
        <dbReference type="Rhea" id="RHEA:29323"/>
        <dbReference type="ChEBI" id="CHEBI:29806"/>
        <dbReference type="ChEBI" id="CHEBI:30031"/>
    </reaction>
    <physiologicalReaction direction="right-to-left" evidence="11">
        <dbReference type="Rhea" id="RHEA:29325"/>
    </physiologicalReaction>
</comment>
<evidence type="ECO:0000256" key="9">
    <source>
        <dbReference type="ARBA" id="ARBA00034237"/>
    </source>
</evidence>
<feature type="transmembrane region" description="Helical" evidence="13">
    <location>
        <begin position="301"/>
        <end position="320"/>
    </location>
</feature>
<comment type="function">
    <text evidence="12">Responsible for the transport of C4-dicarboxylates.</text>
</comment>
<evidence type="ECO:0000256" key="8">
    <source>
        <dbReference type="ARBA" id="ARBA00023136"/>
    </source>
</evidence>
<dbReference type="Proteomes" id="UP000777002">
    <property type="component" value="Unassembled WGS sequence"/>
</dbReference>
<feature type="transmembrane region" description="Helical" evidence="13">
    <location>
        <begin position="53"/>
        <end position="72"/>
    </location>
</feature>
<keyword evidence="15" id="KW-1185">Reference proteome</keyword>
<comment type="caution">
    <text evidence="14">The sequence shown here is derived from an EMBL/GenBank/DDBJ whole genome shotgun (WGS) entry which is preliminary data.</text>
</comment>
<evidence type="ECO:0000256" key="7">
    <source>
        <dbReference type="ARBA" id="ARBA00022989"/>
    </source>
</evidence>
<sequence>METDLNFWLQLAVMLVCIGVGGRFGGVGLGAAGGLGVSILVLGFGLQPASPPVSTLLIIVAVIACTSILQGAGGLDLLVRVAEKMLRKWPSAITIVGPFVCSLFVVLCGTAYVAFAVYPVVAEVAASAKVRPERPIAASVISAGIAVVASPMSAAMAALVASLAILDVSLIQILAVSVPAFIVATFCTCLSVFWKGTELEKDPEFIRRVQSGQYQELIVTKEDKPFVPTKAQKLSVGIFLLGVVTVILFGTFKELLPSWEMAGKVSTLPIPSLIQMIMLAFGLFIIVFCKVPSSKFASGSVFVSGLIGVVGVFGVSWLTGTFFEAYKPLFVGLFTDMAQSAPMLFGVVLFCFSAVILSPSATTAALMPLGVSIGIPAGLLVALFPATCGDFIIPGGAQIGCTAFDRTGTTRLGKYVVNHSYIIPGFVHVISGVAAGYFLSFIFF</sequence>
<evidence type="ECO:0000256" key="3">
    <source>
        <dbReference type="ARBA" id="ARBA00022448"/>
    </source>
</evidence>
<dbReference type="PIRSF" id="PIRSF004539">
    <property type="entry name" value="C4-dicrbxl_trns"/>
    <property type="match status" value="1"/>
</dbReference>
<evidence type="ECO:0000256" key="2">
    <source>
        <dbReference type="ARBA" id="ARBA00006413"/>
    </source>
</evidence>
<comment type="catalytic activity">
    <reaction evidence="10">
        <text>(S)-malate(in) + succinate(out) = (S)-malate(out) + succinate(in)</text>
        <dbReference type="Rhea" id="RHEA:29327"/>
        <dbReference type="ChEBI" id="CHEBI:15589"/>
        <dbReference type="ChEBI" id="CHEBI:30031"/>
    </reaction>
    <physiologicalReaction direction="right-to-left" evidence="10">
        <dbReference type="Rhea" id="RHEA:29329"/>
    </physiologicalReaction>
</comment>
<gene>
    <name evidence="14" type="ORF">H5985_01155</name>
</gene>
<evidence type="ECO:0000256" key="10">
    <source>
        <dbReference type="ARBA" id="ARBA00034284"/>
    </source>
</evidence>
<keyword evidence="4 12" id="KW-1003">Cell membrane</keyword>
<dbReference type="PANTHER" id="PTHR36106:SF1">
    <property type="entry name" value="ANAEROBIC C4-DICARBOXYLATE TRANSPORTER DCUB"/>
    <property type="match status" value="1"/>
</dbReference>
<keyword evidence="5 12" id="KW-0997">Cell inner membrane</keyword>
<keyword evidence="6 13" id="KW-0812">Transmembrane</keyword>
<protein>
    <recommendedName>
        <fullName evidence="12">C4-dicarboxylate transporter</fullName>
    </recommendedName>
</protein>
<evidence type="ECO:0000313" key="14">
    <source>
        <dbReference type="EMBL" id="MBM6927891.1"/>
    </source>
</evidence>
<dbReference type="RefSeq" id="WP_205049478.1">
    <property type="nucleotide sequence ID" value="NZ_JACJKX010000001.1"/>
</dbReference>
<keyword evidence="7 13" id="KW-1133">Transmembrane helix</keyword>
<evidence type="ECO:0000313" key="15">
    <source>
        <dbReference type="Proteomes" id="UP000777002"/>
    </source>
</evidence>
<feature type="transmembrane region" description="Helical" evidence="13">
    <location>
        <begin position="234"/>
        <end position="252"/>
    </location>
</feature>
<feature type="transmembrane region" description="Helical" evidence="13">
    <location>
        <begin position="92"/>
        <end position="115"/>
    </location>
</feature>
<evidence type="ECO:0000256" key="6">
    <source>
        <dbReference type="ARBA" id="ARBA00022692"/>
    </source>
</evidence>
<feature type="transmembrane region" description="Helical" evidence="13">
    <location>
        <begin position="364"/>
        <end position="384"/>
    </location>
</feature>
<evidence type="ECO:0000256" key="1">
    <source>
        <dbReference type="ARBA" id="ARBA00004429"/>
    </source>
</evidence>
<reference evidence="14 15" key="1">
    <citation type="journal article" date="2021" name="Sci. Rep.">
        <title>The distribution of antibiotic resistance genes in chicken gut microbiota commensals.</title>
        <authorList>
            <person name="Juricova H."/>
            <person name="Matiasovicova J."/>
            <person name="Kubasova T."/>
            <person name="Cejkova D."/>
            <person name="Rychlik I."/>
        </authorList>
    </citation>
    <scope>NUCLEOTIDE SEQUENCE [LARGE SCALE GENOMIC DNA]</scope>
    <source>
        <strain evidence="14 15">An562</strain>
    </source>
</reference>
<organism evidence="14 15">
    <name type="scientific">Parasutterella secunda</name>
    <dbReference type="NCBI Taxonomy" id="626947"/>
    <lineage>
        <taxon>Bacteria</taxon>
        <taxon>Pseudomonadati</taxon>
        <taxon>Pseudomonadota</taxon>
        <taxon>Betaproteobacteria</taxon>
        <taxon>Burkholderiales</taxon>
        <taxon>Sutterellaceae</taxon>
        <taxon>Parasutterella</taxon>
    </lineage>
</organism>
<keyword evidence="3 12" id="KW-0813">Transport</keyword>
<dbReference type="NCBIfam" id="NF006927">
    <property type="entry name" value="PRK09412.1"/>
    <property type="match status" value="1"/>
</dbReference>
<keyword evidence="8 12" id="KW-0472">Membrane</keyword>
<comment type="subcellular location">
    <subcellularLocation>
        <location evidence="1 12">Cell inner membrane</location>
        <topology evidence="1 12">Multi-pass membrane protein</topology>
    </subcellularLocation>
</comment>
<feature type="transmembrane region" description="Helical" evidence="13">
    <location>
        <begin position="421"/>
        <end position="443"/>
    </location>
</feature>
<dbReference type="NCBIfam" id="TIGR00770">
    <property type="entry name" value="Dcu"/>
    <property type="match status" value="1"/>
</dbReference>
<feature type="transmembrane region" description="Helical" evidence="13">
    <location>
        <begin position="30"/>
        <end position="46"/>
    </location>
</feature>
<dbReference type="EMBL" id="JACJKX010000001">
    <property type="protein sequence ID" value="MBM6927891.1"/>
    <property type="molecule type" value="Genomic_DNA"/>
</dbReference>
<feature type="transmembrane region" description="Helical" evidence="13">
    <location>
        <begin position="136"/>
        <end position="165"/>
    </location>
</feature>
<dbReference type="NCBIfam" id="NF009136">
    <property type="entry name" value="PRK12489.1"/>
    <property type="match status" value="1"/>
</dbReference>
<feature type="transmembrane region" description="Helical" evidence="13">
    <location>
        <begin position="171"/>
        <end position="194"/>
    </location>
</feature>
<evidence type="ECO:0000256" key="12">
    <source>
        <dbReference type="PIRNR" id="PIRNR004539"/>
    </source>
</evidence>
<comment type="catalytic activity">
    <reaction evidence="9">
        <text>L-aspartate(in) + succinate(out) = L-aspartate(out) + succinate(in)</text>
        <dbReference type="Rhea" id="RHEA:29343"/>
        <dbReference type="ChEBI" id="CHEBI:29991"/>
        <dbReference type="ChEBI" id="CHEBI:30031"/>
    </reaction>
    <physiologicalReaction direction="right-to-left" evidence="9">
        <dbReference type="Rhea" id="RHEA:29345"/>
    </physiologicalReaction>
</comment>
<comment type="similarity">
    <text evidence="2 12">Belongs to the DcuA/DcuB transporter (TC 2.A.13.1) family.</text>
</comment>
<feature type="transmembrane region" description="Helical" evidence="13">
    <location>
        <begin position="272"/>
        <end position="289"/>
    </location>
</feature>
<accession>A0ABS2GQY4</accession>
<evidence type="ECO:0000256" key="5">
    <source>
        <dbReference type="ARBA" id="ARBA00022519"/>
    </source>
</evidence>
<dbReference type="PANTHER" id="PTHR36106">
    <property type="entry name" value="ANAEROBIC C4-DICARBOXYLATE TRANSPORTER DCUB"/>
    <property type="match status" value="1"/>
</dbReference>
<name>A0ABS2GQY4_9BURK</name>
<dbReference type="InterPro" id="IPR004668">
    <property type="entry name" value="Anaer_Dcu_memb_transpt"/>
</dbReference>